<evidence type="ECO:0000259" key="7">
    <source>
        <dbReference type="Pfam" id="PF00155"/>
    </source>
</evidence>
<dbReference type="RefSeq" id="WP_380772746.1">
    <property type="nucleotide sequence ID" value="NZ_JBHUEO010000009.1"/>
</dbReference>
<evidence type="ECO:0000256" key="1">
    <source>
        <dbReference type="ARBA" id="ARBA00001933"/>
    </source>
</evidence>
<evidence type="ECO:0000256" key="4">
    <source>
        <dbReference type="ARBA" id="ARBA00022679"/>
    </source>
</evidence>
<dbReference type="SUPFAM" id="SSF53383">
    <property type="entry name" value="PLP-dependent transferases"/>
    <property type="match status" value="1"/>
</dbReference>
<proteinExistence type="inferred from homology"/>
<dbReference type="InterPro" id="IPR015424">
    <property type="entry name" value="PyrdxlP-dep_Trfase"/>
</dbReference>
<dbReference type="EMBL" id="JBHUEO010000009">
    <property type="protein sequence ID" value="MFD1706174.1"/>
    <property type="molecule type" value="Genomic_DNA"/>
</dbReference>
<dbReference type="InterPro" id="IPR004838">
    <property type="entry name" value="NHTrfase_class1_PyrdxlP-BS"/>
</dbReference>
<dbReference type="InterPro" id="IPR050596">
    <property type="entry name" value="AspAT/PAT-like"/>
</dbReference>
<dbReference type="PANTHER" id="PTHR46383">
    <property type="entry name" value="ASPARTATE AMINOTRANSFERASE"/>
    <property type="match status" value="1"/>
</dbReference>
<dbReference type="NCBIfam" id="NF005817">
    <property type="entry name" value="PRK07683.1"/>
    <property type="match status" value="1"/>
</dbReference>
<protein>
    <recommendedName>
        <fullName evidence="6">Aminotransferase</fullName>
        <ecNumber evidence="6">2.6.1.-</ecNumber>
    </recommendedName>
</protein>
<reference evidence="9" key="1">
    <citation type="journal article" date="2019" name="Int. J. Syst. Evol. Microbiol.">
        <title>The Global Catalogue of Microorganisms (GCM) 10K type strain sequencing project: providing services to taxonomists for standard genome sequencing and annotation.</title>
        <authorList>
            <consortium name="The Broad Institute Genomics Platform"/>
            <consortium name="The Broad Institute Genome Sequencing Center for Infectious Disease"/>
            <person name="Wu L."/>
            <person name="Ma J."/>
        </authorList>
    </citation>
    <scope>NUCLEOTIDE SEQUENCE [LARGE SCALE GENOMIC DNA]</scope>
    <source>
        <strain evidence="9">CGMCC 1.12295</strain>
    </source>
</reference>
<dbReference type="CDD" id="cd00609">
    <property type="entry name" value="AAT_like"/>
    <property type="match status" value="1"/>
</dbReference>
<dbReference type="Gene3D" id="3.90.1150.10">
    <property type="entry name" value="Aspartate Aminotransferase, domain 1"/>
    <property type="match status" value="1"/>
</dbReference>
<feature type="domain" description="Aminotransferase class I/classII large" evidence="7">
    <location>
        <begin position="26"/>
        <end position="374"/>
    </location>
</feature>
<keyword evidence="4 6" id="KW-0808">Transferase</keyword>
<dbReference type="PANTHER" id="PTHR46383:SF4">
    <property type="entry name" value="AMINOTRANSFERASE"/>
    <property type="match status" value="1"/>
</dbReference>
<dbReference type="InterPro" id="IPR015422">
    <property type="entry name" value="PyrdxlP-dep_Trfase_small"/>
</dbReference>
<gene>
    <name evidence="8" type="ORF">ACFSCZ_05310</name>
</gene>
<keyword evidence="3 6" id="KW-0032">Aminotransferase</keyword>
<dbReference type="InterPro" id="IPR004839">
    <property type="entry name" value="Aminotransferase_I/II_large"/>
</dbReference>
<comment type="similarity">
    <text evidence="2 6">Belongs to the class-I pyridoxal-phosphate-dependent aminotransferase family.</text>
</comment>
<evidence type="ECO:0000313" key="9">
    <source>
        <dbReference type="Proteomes" id="UP001597301"/>
    </source>
</evidence>
<dbReference type="InterPro" id="IPR015421">
    <property type="entry name" value="PyrdxlP-dep_Trfase_major"/>
</dbReference>
<sequence>MINPRLHNVHISGIRVIAGLAEKDPDVINLTMGQPDFPTPEYIKEAGVKAIQNNMTAYTNTAGMIELREAASRYMNRKYGFSYRAEDEILITSGASQGIDLALRTILEEGSEVIIPAPFFPSYEPGTTLSGAVPVYIDTAPNGFKVNADMIKEKLTDKTRCVILSYPSNPTGRTLSEQEIYDIADLLKDKNVYVLSDEIYSELLYDKQHFSIGSIPEMKEKSIILNGLSKSHAMTGWRLGMAMAPAKIISEMTKLQLYSTTCASSISQYAALEALTKETGDLDSMQSEYKKRRDYMYDRLIKMGLKVSKPEGAFYIFPSIKEFGYQSMDFALKLLEEEKVAVVPGDAFSRYGEGYIRISYASSMEKLSEGADRLERFVKRTVTV</sequence>
<comment type="caution">
    <text evidence="8">The sequence shown here is derived from an EMBL/GenBank/DDBJ whole genome shotgun (WGS) entry which is preliminary data.</text>
</comment>
<accession>A0ABW4KET2</accession>
<evidence type="ECO:0000256" key="2">
    <source>
        <dbReference type="ARBA" id="ARBA00007441"/>
    </source>
</evidence>
<evidence type="ECO:0000256" key="6">
    <source>
        <dbReference type="RuleBase" id="RU000481"/>
    </source>
</evidence>
<comment type="cofactor">
    <cofactor evidence="1 6">
        <name>pyridoxal 5'-phosphate</name>
        <dbReference type="ChEBI" id="CHEBI:597326"/>
    </cofactor>
</comment>
<dbReference type="Proteomes" id="UP001597301">
    <property type="component" value="Unassembled WGS sequence"/>
</dbReference>
<evidence type="ECO:0000256" key="3">
    <source>
        <dbReference type="ARBA" id="ARBA00022576"/>
    </source>
</evidence>
<keyword evidence="5" id="KW-0663">Pyridoxal phosphate</keyword>
<name>A0ABW4KET2_9BACI</name>
<organism evidence="8 9">
    <name type="scientific">Siminovitchia sediminis</name>
    <dbReference type="NCBI Taxonomy" id="1274353"/>
    <lineage>
        <taxon>Bacteria</taxon>
        <taxon>Bacillati</taxon>
        <taxon>Bacillota</taxon>
        <taxon>Bacilli</taxon>
        <taxon>Bacillales</taxon>
        <taxon>Bacillaceae</taxon>
        <taxon>Siminovitchia</taxon>
    </lineage>
</organism>
<evidence type="ECO:0000313" key="8">
    <source>
        <dbReference type="EMBL" id="MFD1706174.1"/>
    </source>
</evidence>
<dbReference type="Pfam" id="PF00155">
    <property type="entry name" value="Aminotran_1_2"/>
    <property type="match status" value="1"/>
</dbReference>
<dbReference type="Gene3D" id="3.40.640.10">
    <property type="entry name" value="Type I PLP-dependent aspartate aminotransferase-like (Major domain)"/>
    <property type="match status" value="1"/>
</dbReference>
<keyword evidence="9" id="KW-1185">Reference proteome</keyword>
<dbReference type="GO" id="GO:0008483">
    <property type="term" value="F:transaminase activity"/>
    <property type="evidence" value="ECO:0007669"/>
    <property type="project" value="UniProtKB-KW"/>
</dbReference>
<evidence type="ECO:0000256" key="5">
    <source>
        <dbReference type="ARBA" id="ARBA00022898"/>
    </source>
</evidence>
<dbReference type="PROSITE" id="PS00105">
    <property type="entry name" value="AA_TRANSFER_CLASS_1"/>
    <property type="match status" value="1"/>
</dbReference>
<dbReference type="EC" id="2.6.1.-" evidence="6"/>